<dbReference type="InterPro" id="IPR053105">
    <property type="entry name" value="Class_V-like_SAM-MTase"/>
</dbReference>
<dbReference type="PANTHER" id="PTHR47250">
    <property type="entry name" value="HISTONE-LYSINE N-METHYLTRANSFERASE SET-6"/>
    <property type="match status" value="1"/>
</dbReference>
<keyword evidence="2" id="KW-1185">Reference proteome</keyword>
<dbReference type="SUPFAM" id="SSF82199">
    <property type="entry name" value="SET domain"/>
    <property type="match status" value="1"/>
</dbReference>
<dbReference type="AlphaFoldDB" id="A0AAN5I537"/>
<feature type="non-terminal residue" evidence="1">
    <location>
        <position position="277"/>
    </location>
</feature>
<evidence type="ECO:0000313" key="2">
    <source>
        <dbReference type="Proteomes" id="UP001328107"/>
    </source>
</evidence>
<comment type="caution">
    <text evidence="1">The sequence shown here is derived from an EMBL/GenBank/DDBJ whole genome shotgun (WGS) entry which is preliminary data.</text>
</comment>
<dbReference type="Gene3D" id="2.170.270.10">
    <property type="entry name" value="SET domain"/>
    <property type="match status" value="1"/>
</dbReference>
<evidence type="ECO:0000313" key="1">
    <source>
        <dbReference type="EMBL" id="GMR51720.1"/>
    </source>
</evidence>
<gene>
    <name evidence="1" type="ORF">PMAYCL1PPCAC_21915</name>
</gene>
<dbReference type="InterPro" id="IPR046341">
    <property type="entry name" value="SET_dom_sf"/>
</dbReference>
<proteinExistence type="predicted"/>
<accession>A0AAN5I537</accession>
<organism evidence="1 2">
    <name type="scientific">Pristionchus mayeri</name>
    <dbReference type="NCBI Taxonomy" id="1317129"/>
    <lineage>
        <taxon>Eukaryota</taxon>
        <taxon>Metazoa</taxon>
        <taxon>Ecdysozoa</taxon>
        <taxon>Nematoda</taxon>
        <taxon>Chromadorea</taxon>
        <taxon>Rhabditida</taxon>
        <taxon>Rhabditina</taxon>
        <taxon>Diplogasteromorpha</taxon>
        <taxon>Diplogasteroidea</taxon>
        <taxon>Neodiplogasteridae</taxon>
        <taxon>Pristionchus</taxon>
    </lineage>
</organism>
<sequence length="277" mass="31691">MDSDSDVEIIGEVRVSNEERSDDDEAMSTAAYGDGLMQDTSRAIISKNIHDSLLHNNNQSMTEKDLQLRADGFATSRMNKLARYSKEAIPKGSFSRKCISAEEIVEQTMPTPYVPPSQRYQFTNTRFYGKINLFNDYGDDSKSPKFRKIMKNELRTPRRDQPLDICCDCTDGCKDKSTCPCRRYSVHVQLTANGIELEEPVDEFDLHCMHAYACGDKCRCRIGGCGNRIEWVEKENEFEVLRRNPKMGFELRSLRSYEPGETVIEFVGEVVEDTEIE</sequence>
<dbReference type="EMBL" id="BTRK01000005">
    <property type="protein sequence ID" value="GMR51720.1"/>
    <property type="molecule type" value="Genomic_DNA"/>
</dbReference>
<dbReference type="Proteomes" id="UP001328107">
    <property type="component" value="Unassembled WGS sequence"/>
</dbReference>
<reference evidence="2" key="1">
    <citation type="submission" date="2022-10" db="EMBL/GenBank/DDBJ databases">
        <title>Genome assembly of Pristionchus species.</title>
        <authorList>
            <person name="Yoshida K."/>
            <person name="Sommer R.J."/>
        </authorList>
    </citation>
    <scope>NUCLEOTIDE SEQUENCE [LARGE SCALE GENOMIC DNA]</scope>
    <source>
        <strain evidence="2">RS5460</strain>
    </source>
</reference>
<evidence type="ECO:0008006" key="3">
    <source>
        <dbReference type="Google" id="ProtNLM"/>
    </source>
</evidence>
<protein>
    <recommendedName>
        <fullName evidence="3">Pre-SET domain-containing protein</fullName>
    </recommendedName>
</protein>
<dbReference type="PANTHER" id="PTHR47250:SF3">
    <property type="entry name" value="HISTONE-LYSINE N-METHYLTRANSFERASE SET-6"/>
    <property type="match status" value="1"/>
</dbReference>
<name>A0AAN5I537_9BILA</name>